<name>A0A644Z0R4_9ZZZZ</name>
<organism evidence="1">
    <name type="scientific">bioreactor metagenome</name>
    <dbReference type="NCBI Taxonomy" id="1076179"/>
    <lineage>
        <taxon>unclassified sequences</taxon>
        <taxon>metagenomes</taxon>
        <taxon>ecological metagenomes</taxon>
    </lineage>
</organism>
<reference evidence="1" key="1">
    <citation type="submission" date="2019-08" db="EMBL/GenBank/DDBJ databases">
        <authorList>
            <person name="Kucharzyk K."/>
            <person name="Murdoch R.W."/>
            <person name="Higgins S."/>
            <person name="Loffler F."/>
        </authorList>
    </citation>
    <scope>NUCLEOTIDE SEQUENCE</scope>
</reference>
<protein>
    <submittedName>
        <fullName evidence="1">Uncharacterized protein</fullName>
    </submittedName>
</protein>
<dbReference type="AlphaFoldDB" id="A0A644Z0R4"/>
<dbReference type="EMBL" id="VSSQ01006966">
    <property type="protein sequence ID" value="MPM34416.1"/>
    <property type="molecule type" value="Genomic_DNA"/>
</dbReference>
<proteinExistence type="predicted"/>
<evidence type="ECO:0000313" key="1">
    <source>
        <dbReference type="EMBL" id="MPM34416.1"/>
    </source>
</evidence>
<comment type="caution">
    <text evidence="1">The sequence shown here is derived from an EMBL/GenBank/DDBJ whole genome shotgun (WGS) entry which is preliminary data.</text>
</comment>
<accession>A0A644Z0R4</accession>
<sequence length="143" mass="15757">MSGPIHGGNIMIAEDIQRIVGGQRLDRAGEQSEFQRQGFSGLQLVGEADLQHHRTVGGLDHPVVFRRRALPALAGFGEEAETALFVAQPDHRVEAEDAGAFLHFFGELRSPTGTVRSVEIFDRAGGQPETQSHIVERFFRLQL</sequence>
<gene>
    <name evidence="1" type="ORF">SDC9_80999</name>
</gene>